<dbReference type="EMBL" id="JWZT01003251">
    <property type="protein sequence ID" value="KII67271.1"/>
    <property type="molecule type" value="Genomic_DNA"/>
</dbReference>
<evidence type="ECO:0000256" key="1">
    <source>
        <dbReference type="SAM" id="Phobius"/>
    </source>
</evidence>
<organism evidence="2 3">
    <name type="scientific">Thelohanellus kitauei</name>
    <name type="common">Myxosporean</name>
    <dbReference type="NCBI Taxonomy" id="669202"/>
    <lineage>
        <taxon>Eukaryota</taxon>
        <taxon>Metazoa</taxon>
        <taxon>Cnidaria</taxon>
        <taxon>Myxozoa</taxon>
        <taxon>Myxosporea</taxon>
        <taxon>Bivalvulida</taxon>
        <taxon>Platysporina</taxon>
        <taxon>Myxobolidae</taxon>
        <taxon>Thelohanellus</taxon>
    </lineage>
</organism>
<feature type="transmembrane region" description="Helical" evidence="1">
    <location>
        <begin position="44"/>
        <end position="62"/>
    </location>
</feature>
<name>A0A0C2MJE6_THEKT</name>
<keyword evidence="1" id="KW-0472">Membrane</keyword>
<evidence type="ECO:0000313" key="3">
    <source>
        <dbReference type="Proteomes" id="UP000031668"/>
    </source>
</evidence>
<reference evidence="2 3" key="1">
    <citation type="journal article" date="2014" name="Genome Biol. Evol.">
        <title>The genome of the myxosporean Thelohanellus kitauei shows adaptations to nutrient acquisition within its fish host.</title>
        <authorList>
            <person name="Yang Y."/>
            <person name="Xiong J."/>
            <person name="Zhou Z."/>
            <person name="Huo F."/>
            <person name="Miao W."/>
            <person name="Ran C."/>
            <person name="Liu Y."/>
            <person name="Zhang J."/>
            <person name="Feng J."/>
            <person name="Wang M."/>
            <person name="Wang M."/>
            <person name="Wang L."/>
            <person name="Yao B."/>
        </authorList>
    </citation>
    <scope>NUCLEOTIDE SEQUENCE [LARGE SCALE GENOMIC DNA]</scope>
    <source>
        <strain evidence="2">Wuqing</strain>
    </source>
</reference>
<dbReference type="AlphaFoldDB" id="A0A0C2MJE6"/>
<dbReference type="Proteomes" id="UP000031668">
    <property type="component" value="Unassembled WGS sequence"/>
</dbReference>
<evidence type="ECO:0000313" key="2">
    <source>
        <dbReference type="EMBL" id="KII67271.1"/>
    </source>
</evidence>
<sequence>MSKFHTILSTPQANNGKIDRYDTTIVFKQVGNKQILQSYTTTNFIGYYFIGLIILVLVAVAFKSEVKRSKLNKLHKKSSTKDFTKNEKLTTSNATSRYTLTLGTKVHKYNTNILSRPAVNPSMHKSQKMVSSPQAVKATILESDKTNKSKHVVNKEILKSYTNTNFVGYSFTGCIIFVLVVVAFKGAINRSKITKHRKRIYNYVNLGDVSLNFDEKSISCEYPRLNFQSTSVTSHKLQIENLSAACTFPRKEETTPEAMIEQSESTSAAQEAHETLITSDTTISYKPTFSTAIHEHHTNILSTQAAGTVMHKSLSTFSSTQVVRHGTPIPRYPTTFASTQVVSTAIRKYYTTVSSAQDVETKIPESHTTIVSKRIGNKDILKSPTTTTAIGYTFTGFIIFVVVVVLLKSWIKSSKLNERCQNIIYRRSRNYSEHYDPYDQVRWILNNHFSQALNEQSPSTVSASYEIALLLSRKKQLLTNTEELITPASNIAARMLDDTNCEKIDQFPLSKYTMTRRIEQLAVDVHSQ</sequence>
<comment type="caution">
    <text evidence="2">The sequence shown here is derived from an EMBL/GenBank/DDBJ whole genome shotgun (WGS) entry which is preliminary data.</text>
</comment>
<proteinExistence type="predicted"/>
<accession>A0A0C2MJE6</accession>
<feature type="transmembrane region" description="Helical" evidence="1">
    <location>
        <begin position="389"/>
        <end position="407"/>
    </location>
</feature>
<gene>
    <name evidence="2" type="ORF">RF11_07693</name>
</gene>
<protein>
    <submittedName>
        <fullName evidence="2">Uncharacterized protein</fullName>
    </submittedName>
</protein>
<keyword evidence="1" id="KW-0812">Transmembrane</keyword>
<feature type="transmembrane region" description="Helical" evidence="1">
    <location>
        <begin position="166"/>
        <end position="188"/>
    </location>
</feature>
<keyword evidence="1" id="KW-1133">Transmembrane helix</keyword>
<keyword evidence="3" id="KW-1185">Reference proteome</keyword>